<dbReference type="GeneID" id="109565339"/>
<sequence>MSKIQIVIFPTKPVLLPSQKVDIWKKKVDLGLKYPGQSRPGIIVPRLQRPSEGPQGWRAGLAAGTVWEPPPRALADSSFLRSVLSPCPWPPNQVKERKHRPQKPSRRKAEAVGLQIRRSRSGWGAPGAVSRSSPGTNSARAPEKPALTSSLSETTQPSGCGRDHPRAHLLVPGSSPSVSRSRILSTQSFFRLLPEAVQARDRKFGRPHAHTHSLASQPRDRIAEEVSRPVASGLRGPSW</sequence>
<feature type="compositionally biased region" description="Polar residues" evidence="1">
    <location>
        <begin position="130"/>
        <end position="139"/>
    </location>
</feature>
<reference evidence="3" key="1">
    <citation type="submission" date="2025-08" db="UniProtKB">
        <authorList>
            <consortium name="RefSeq"/>
        </authorList>
    </citation>
    <scope>IDENTIFICATION</scope>
    <source>
        <tissue evidence="3">Blood</tissue>
    </source>
</reference>
<keyword evidence="2" id="KW-1185">Reference proteome</keyword>
<dbReference type="Proteomes" id="UP001652663">
    <property type="component" value="Chromosome 10"/>
</dbReference>
<accession>A0ABM4T286</accession>
<protein>
    <submittedName>
        <fullName evidence="3">Uncharacterized protein</fullName>
    </submittedName>
</protein>
<evidence type="ECO:0000313" key="2">
    <source>
        <dbReference type="Proteomes" id="UP001652663"/>
    </source>
</evidence>
<organism evidence="2 3">
    <name type="scientific">Bos indicus</name>
    <name type="common">Zebu</name>
    <dbReference type="NCBI Taxonomy" id="9915"/>
    <lineage>
        <taxon>Eukaryota</taxon>
        <taxon>Metazoa</taxon>
        <taxon>Chordata</taxon>
        <taxon>Craniata</taxon>
        <taxon>Vertebrata</taxon>
        <taxon>Euteleostomi</taxon>
        <taxon>Mammalia</taxon>
        <taxon>Eutheria</taxon>
        <taxon>Laurasiatheria</taxon>
        <taxon>Artiodactyla</taxon>
        <taxon>Ruminantia</taxon>
        <taxon>Pecora</taxon>
        <taxon>Bovidae</taxon>
        <taxon>Bovinae</taxon>
        <taxon>Bos</taxon>
    </lineage>
</organism>
<feature type="region of interest" description="Disordered" evidence="1">
    <location>
        <begin position="86"/>
        <end position="180"/>
    </location>
</feature>
<feature type="compositionally biased region" description="Basic and acidic residues" evidence="1">
    <location>
        <begin position="218"/>
        <end position="227"/>
    </location>
</feature>
<name>A0ABM4T286_BOSIN</name>
<feature type="compositionally biased region" description="Polar residues" evidence="1">
    <location>
        <begin position="147"/>
        <end position="158"/>
    </location>
</feature>
<evidence type="ECO:0000313" key="3">
    <source>
        <dbReference type="RefSeq" id="XP_070654164.1"/>
    </source>
</evidence>
<feature type="compositionally biased region" description="Basic residues" evidence="1">
    <location>
        <begin position="96"/>
        <end position="106"/>
    </location>
</feature>
<evidence type="ECO:0000256" key="1">
    <source>
        <dbReference type="SAM" id="MobiDB-lite"/>
    </source>
</evidence>
<dbReference type="RefSeq" id="XP_070654164.1">
    <property type="nucleotide sequence ID" value="XM_070798063.1"/>
</dbReference>
<feature type="region of interest" description="Disordered" evidence="1">
    <location>
        <begin position="201"/>
        <end position="239"/>
    </location>
</feature>
<proteinExistence type="predicted"/>
<gene>
    <name evidence="3" type="primary">LOC109565339</name>
</gene>
<feature type="compositionally biased region" description="Low complexity" evidence="1">
    <location>
        <begin position="170"/>
        <end position="180"/>
    </location>
</feature>